<dbReference type="OrthoDB" id="527247at2"/>
<dbReference type="EMBL" id="FO117623">
    <property type="protein sequence ID" value="CCG04037.1"/>
    <property type="molecule type" value="Genomic_DNA"/>
</dbReference>
<proteinExistence type="predicted"/>
<dbReference type="AlphaFoldDB" id="H6RPH8"/>
<name>H6RPH8_BLASD</name>
<gene>
    <name evidence="2" type="ordered locus">BLASA_3168</name>
</gene>
<organism evidence="2 3">
    <name type="scientific">Blastococcus saxobsidens (strain DD2)</name>
    <dbReference type="NCBI Taxonomy" id="1146883"/>
    <lineage>
        <taxon>Bacteria</taxon>
        <taxon>Bacillati</taxon>
        <taxon>Actinomycetota</taxon>
        <taxon>Actinomycetes</taxon>
        <taxon>Geodermatophilales</taxon>
        <taxon>Geodermatophilaceae</taxon>
        <taxon>Blastococcus</taxon>
    </lineage>
</organism>
<feature type="domain" description="Pvc16 N-terminal" evidence="1">
    <location>
        <begin position="10"/>
        <end position="198"/>
    </location>
</feature>
<evidence type="ECO:0000313" key="3">
    <source>
        <dbReference type="Proteomes" id="UP000007517"/>
    </source>
</evidence>
<keyword evidence="3" id="KW-1185">Reference proteome</keyword>
<dbReference type="InterPro" id="IPR025351">
    <property type="entry name" value="Pvc16_N"/>
</dbReference>
<reference evidence="3" key="2">
    <citation type="submission" date="2012-02" db="EMBL/GenBank/DDBJ databases">
        <title>Complete genome sequence of Blastococcus saxobsidens strain DD2.</title>
        <authorList>
            <person name="Genoscope."/>
        </authorList>
    </citation>
    <scope>NUCLEOTIDE SEQUENCE [LARGE SCALE GENOMIC DNA]</scope>
    <source>
        <strain evidence="3">DD2</strain>
    </source>
</reference>
<accession>H6RPH8</accession>
<dbReference type="STRING" id="1146883.BLASA_3168"/>
<dbReference type="eggNOG" id="ENOG502ZC8H">
    <property type="taxonomic scope" value="Bacteria"/>
</dbReference>
<dbReference type="KEGG" id="bsd:BLASA_3168"/>
<dbReference type="HOGENOM" id="CLU_052029_0_0_11"/>
<dbReference type="Pfam" id="PF14065">
    <property type="entry name" value="Pvc16_N"/>
    <property type="match status" value="1"/>
</dbReference>
<sequence>MSTGTAVAGTTEAMRKLLEEWLAEADVDSSLNGVHATVTAKPPDQHALSGSGALTGLNLFVHRVSLNQGWRNVDLPSVDALGHRTANPPLAIDLHVVLSAYGPGQLAPEHLLGHGMQALHQHPVLTRGELDALLGDSLGAGLSAQVEQLRITPEALNAEEASRLWAAFGAKYRPSFYYRVSVVLIEGTTPARSPLPVLTRGERLPGNREAGVDVASGLTPRYPILTGLRPAGGHPVAVASGTVTADGELLAGSSRVVRLVSIRRQSGDEVDLGPGTDRQHLTFTVPGTLAVGTYDVLVVVQAQAGDPVRTTNRLSLMVAPAITSAFPLAVTRDGQGDATITVTCAPPVEPDQTAALILGSRETPAEGHATTTGSLTFVVRDAPVGTHLARLRVDGVESIVVDRNAIPPAFLPLQVVIS</sequence>
<evidence type="ECO:0000313" key="2">
    <source>
        <dbReference type="EMBL" id="CCG04037.1"/>
    </source>
</evidence>
<reference evidence="2 3" key="1">
    <citation type="journal article" date="2012" name="J. Bacteriol.">
        <title>Genome Sequence of Blastococcus saxobsidens DD2, a Stone-Inhabiting Bacterium.</title>
        <authorList>
            <person name="Chouaia B."/>
            <person name="Crotti E."/>
            <person name="Brusetti L."/>
            <person name="Daffonchio D."/>
            <person name="Essoussi I."/>
            <person name="Nouioui I."/>
            <person name="Sbissi I."/>
            <person name="Ghodhbane-Gtari F."/>
            <person name="Gtari M."/>
            <person name="Vacherie B."/>
            <person name="Barbe V."/>
            <person name="Medigue C."/>
            <person name="Gury J."/>
            <person name="Pujic P."/>
            <person name="Normand P."/>
        </authorList>
    </citation>
    <scope>NUCLEOTIDE SEQUENCE [LARGE SCALE GENOMIC DNA]</scope>
    <source>
        <strain evidence="2 3">DD2</strain>
    </source>
</reference>
<protein>
    <recommendedName>
        <fullName evidence="1">Pvc16 N-terminal domain-containing protein</fullName>
    </recommendedName>
</protein>
<dbReference type="Proteomes" id="UP000007517">
    <property type="component" value="Chromosome"/>
</dbReference>
<evidence type="ECO:0000259" key="1">
    <source>
        <dbReference type="Pfam" id="PF14065"/>
    </source>
</evidence>
<dbReference type="RefSeq" id="WP_014376917.1">
    <property type="nucleotide sequence ID" value="NC_016943.1"/>
</dbReference>